<dbReference type="EMBL" id="JANPWB010000013">
    <property type="protein sequence ID" value="KAJ1103615.1"/>
    <property type="molecule type" value="Genomic_DNA"/>
</dbReference>
<dbReference type="AlphaFoldDB" id="A0AAV7MLI4"/>
<accession>A0AAV7MLI4</accession>
<evidence type="ECO:0000256" key="1">
    <source>
        <dbReference type="SAM" id="MobiDB-lite"/>
    </source>
</evidence>
<feature type="compositionally biased region" description="Basic residues" evidence="1">
    <location>
        <begin position="64"/>
        <end position="79"/>
    </location>
</feature>
<evidence type="ECO:0000313" key="2">
    <source>
        <dbReference type="EMBL" id="KAJ1103615.1"/>
    </source>
</evidence>
<organism evidence="2 3">
    <name type="scientific">Pleurodeles waltl</name>
    <name type="common">Iberian ribbed newt</name>
    <dbReference type="NCBI Taxonomy" id="8319"/>
    <lineage>
        <taxon>Eukaryota</taxon>
        <taxon>Metazoa</taxon>
        <taxon>Chordata</taxon>
        <taxon>Craniata</taxon>
        <taxon>Vertebrata</taxon>
        <taxon>Euteleostomi</taxon>
        <taxon>Amphibia</taxon>
        <taxon>Batrachia</taxon>
        <taxon>Caudata</taxon>
        <taxon>Salamandroidea</taxon>
        <taxon>Salamandridae</taxon>
        <taxon>Pleurodelinae</taxon>
        <taxon>Pleurodeles</taxon>
    </lineage>
</organism>
<comment type="caution">
    <text evidence="2">The sequence shown here is derived from an EMBL/GenBank/DDBJ whole genome shotgun (WGS) entry which is preliminary data.</text>
</comment>
<feature type="region of interest" description="Disordered" evidence="1">
    <location>
        <begin position="18"/>
        <end position="103"/>
    </location>
</feature>
<reference evidence="2" key="1">
    <citation type="journal article" date="2022" name="bioRxiv">
        <title>Sequencing and chromosome-scale assembly of the giantPleurodeles waltlgenome.</title>
        <authorList>
            <person name="Brown T."/>
            <person name="Elewa A."/>
            <person name="Iarovenko S."/>
            <person name="Subramanian E."/>
            <person name="Araus A.J."/>
            <person name="Petzold A."/>
            <person name="Susuki M."/>
            <person name="Suzuki K.-i.T."/>
            <person name="Hayashi T."/>
            <person name="Toyoda A."/>
            <person name="Oliveira C."/>
            <person name="Osipova E."/>
            <person name="Leigh N.D."/>
            <person name="Simon A."/>
            <person name="Yun M.H."/>
        </authorList>
    </citation>
    <scope>NUCLEOTIDE SEQUENCE</scope>
    <source>
        <strain evidence="2">20211129_DDA</strain>
        <tissue evidence="2">Liver</tissue>
    </source>
</reference>
<dbReference type="Proteomes" id="UP001066276">
    <property type="component" value="Chromosome 9"/>
</dbReference>
<sequence length="103" mass="11782">MARQPIRMRLRPEEFFFKPIATSTIERTDSPDVTDNDAPPTATEQRREVDAGTRTQDQATARGLSRRPVGRTGGRKAHRPTTFWEERGLDRYDPKTERGEGEP</sequence>
<gene>
    <name evidence="2" type="ORF">NDU88_001036</name>
</gene>
<proteinExistence type="predicted"/>
<feature type="compositionally biased region" description="Basic and acidic residues" evidence="1">
    <location>
        <begin position="84"/>
        <end position="103"/>
    </location>
</feature>
<evidence type="ECO:0000313" key="3">
    <source>
        <dbReference type="Proteomes" id="UP001066276"/>
    </source>
</evidence>
<protein>
    <submittedName>
        <fullName evidence="2">Uncharacterized protein</fullName>
    </submittedName>
</protein>
<name>A0AAV7MLI4_PLEWA</name>
<keyword evidence="3" id="KW-1185">Reference proteome</keyword>